<dbReference type="SMART" id="SM00382">
    <property type="entry name" value="AAA"/>
    <property type="match status" value="1"/>
</dbReference>
<dbReference type="PANTHER" id="PTHR42771:SF2">
    <property type="entry name" value="IRON(3+)-HYDROXAMATE IMPORT ATP-BINDING PROTEIN FHUC"/>
    <property type="match status" value="1"/>
</dbReference>
<keyword evidence="4" id="KW-0410">Iron transport</keyword>
<comment type="caution">
    <text evidence="11">The sequence shown here is derived from an EMBL/GenBank/DDBJ whole genome shotgun (WGS) entry which is preliminary data.</text>
</comment>
<evidence type="ECO:0000256" key="1">
    <source>
        <dbReference type="ARBA" id="ARBA00004202"/>
    </source>
</evidence>
<name>A0ABU2DTB9_9MICC</name>
<evidence type="ECO:0000256" key="4">
    <source>
        <dbReference type="ARBA" id="ARBA00022496"/>
    </source>
</evidence>
<evidence type="ECO:0000313" key="11">
    <source>
        <dbReference type="EMBL" id="MDR8019748.1"/>
    </source>
</evidence>
<evidence type="ECO:0000256" key="6">
    <source>
        <dbReference type="ARBA" id="ARBA00022840"/>
    </source>
</evidence>
<evidence type="ECO:0000256" key="7">
    <source>
        <dbReference type="ARBA" id="ARBA00023004"/>
    </source>
</evidence>
<dbReference type="SUPFAM" id="SSF52540">
    <property type="entry name" value="P-loop containing nucleoside triphosphate hydrolases"/>
    <property type="match status" value="1"/>
</dbReference>
<dbReference type="PROSITE" id="PS00211">
    <property type="entry name" value="ABC_TRANSPORTER_1"/>
    <property type="match status" value="1"/>
</dbReference>
<dbReference type="Pfam" id="PF00005">
    <property type="entry name" value="ABC_tran"/>
    <property type="match status" value="1"/>
</dbReference>
<dbReference type="EMBL" id="JAVKGR010000010">
    <property type="protein sequence ID" value="MDR8019748.1"/>
    <property type="molecule type" value="Genomic_DNA"/>
</dbReference>
<keyword evidence="6 11" id="KW-0067">ATP-binding</keyword>
<gene>
    <name evidence="11" type="ORF">RIL96_09255</name>
</gene>
<keyword evidence="9" id="KW-0472">Membrane</keyword>
<organism evidence="11 12">
    <name type="scientific">Nesterenkonia aerolata</name>
    <dbReference type="NCBI Taxonomy" id="3074079"/>
    <lineage>
        <taxon>Bacteria</taxon>
        <taxon>Bacillati</taxon>
        <taxon>Actinomycetota</taxon>
        <taxon>Actinomycetes</taxon>
        <taxon>Micrococcales</taxon>
        <taxon>Micrococcaceae</taxon>
        <taxon>Nesterenkonia</taxon>
    </lineage>
</organism>
<sequence length="280" mass="30068">MSPTPINATPPPEPVGQTPQPAFRVRNLSAGYPGRPQVLKDLNLDLPAEKFTAVLGPNGCGKSTLLLALSGLIKRTGDIEVLGMDLHRYPGRSLARTLSFLPQTPLAPEGITVRNLVLRGREPHRSLLRPLTGKDTAAAESALVRMHLETLADSPVSELSGGQRQRAWIAMTLAQDTHLLMLDEPTSYLDIAHQVEILSTCSTLAAEGRTVVAVLHDLTLAARFADHIVVMANGKITATGSPSHVLNVEFLTDVFDLPCRVITDPDTGTPVILPSDPRTP</sequence>
<dbReference type="Proteomes" id="UP001251870">
    <property type="component" value="Unassembled WGS sequence"/>
</dbReference>
<dbReference type="PROSITE" id="PS50893">
    <property type="entry name" value="ABC_TRANSPORTER_2"/>
    <property type="match status" value="1"/>
</dbReference>
<dbReference type="InterPro" id="IPR003439">
    <property type="entry name" value="ABC_transporter-like_ATP-bd"/>
</dbReference>
<comment type="subcellular location">
    <subcellularLocation>
        <location evidence="1">Cell membrane</location>
        <topology evidence="1">Peripheral membrane protein</topology>
    </subcellularLocation>
</comment>
<evidence type="ECO:0000256" key="8">
    <source>
        <dbReference type="ARBA" id="ARBA00023065"/>
    </source>
</evidence>
<dbReference type="InterPro" id="IPR051535">
    <property type="entry name" value="Siderophore_ABC-ATPase"/>
</dbReference>
<evidence type="ECO:0000256" key="3">
    <source>
        <dbReference type="ARBA" id="ARBA00022475"/>
    </source>
</evidence>
<keyword evidence="7" id="KW-0408">Iron</keyword>
<dbReference type="InterPro" id="IPR017871">
    <property type="entry name" value="ABC_transporter-like_CS"/>
</dbReference>
<evidence type="ECO:0000256" key="2">
    <source>
        <dbReference type="ARBA" id="ARBA00022448"/>
    </source>
</evidence>
<dbReference type="PANTHER" id="PTHR42771">
    <property type="entry name" value="IRON(3+)-HYDROXAMATE IMPORT ATP-BINDING PROTEIN FHUC"/>
    <property type="match status" value="1"/>
</dbReference>
<dbReference type="InterPro" id="IPR027417">
    <property type="entry name" value="P-loop_NTPase"/>
</dbReference>
<protein>
    <submittedName>
        <fullName evidence="11">ABC transporter ATP-binding protein</fullName>
    </submittedName>
</protein>
<dbReference type="RefSeq" id="WP_310548732.1">
    <property type="nucleotide sequence ID" value="NZ_JAVKGR010000010.1"/>
</dbReference>
<feature type="domain" description="ABC transporter" evidence="10">
    <location>
        <begin position="23"/>
        <end position="258"/>
    </location>
</feature>
<reference evidence="11 12" key="1">
    <citation type="submission" date="2023-09" db="EMBL/GenBank/DDBJ databases">
        <title>Description of three actinobacteria isolated from air of manufacturing shop in a pharmaceutical factory.</title>
        <authorList>
            <person name="Zhang D.-F."/>
        </authorList>
    </citation>
    <scope>NUCLEOTIDE SEQUENCE [LARGE SCALE GENOMIC DNA]</scope>
    <source>
        <strain evidence="11 12">LY-0111</strain>
    </source>
</reference>
<keyword evidence="3" id="KW-1003">Cell membrane</keyword>
<dbReference type="InterPro" id="IPR003593">
    <property type="entry name" value="AAA+_ATPase"/>
</dbReference>
<keyword evidence="5" id="KW-0547">Nucleotide-binding</keyword>
<evidence type="ECO:0000259" key="10">
    <source>
        <dbReference type="PROSITE" id="PS50893"/>
    </source>
</evidence>
<keyword evidence="2" id="KW-0813">Transport</keyword>
<dbReference type="Gene3D" id="3.40.50.300">
    <property type="entry name" value="P-loop containing nucleotide triphosphate hydrolases"/>
    <property type="match status" value="1"/>
</dbReference>
<dbReference type="GO" id="GO:0005524">
    <property type="term" value="F:ATP binding"/>
    <property type="evidence" value="ECO:0007669"/>
    <property type="project" value="UniProtKB-KW"/>
</dbReference>
<dbReference type="CDD" id="cd03214">
    <property type="entry name" value="ABC_Iron-Siderophores_B12_Hemin"/>
    <property type="match status" value="1"/>
</dbReference>
<evidence type="ECO:0000313" key="12">
    <source>
        <dbReference type="Proteomes" id="UP001251870"/>
    </source>
</evidence>
<accession>A0ABU2DTB9</accession>
<keyword evidence="8" id="KW-0406">Ion transport</keyword>
<proteinExistence type="predicted"/>
<keyword evidence="12" id="KW-1185">Reference proteome</keyword>
<evidence type="ECO:0000256" key="5">
    <source>
        <dbReference type="ARBA" id="ARBA00022741"/>
    </source>
</evidence>
<evidence type="ECO:0000256" key="9">
    <source>
        <dbReference type="ARBA" id="ARBA00023136"/>
    </source>
</evidence>